<protein>
    <submittedName>
        <fullName evidence="1">Uncharacterized protein</fullName>
    </submittedName>
</protein>
<reference evidence="2" key="1">
    <citation type="journal article" date="2015" name="BMC Genomics">
        <title>Draft genome of a commonly misdiagnosed multidrug resistant pathogen Candida auris.</title>
        <authorList>
            <person name="Chatterjee S."/>
            <person name="Alampalli S.V."/>
            <person name="Nageshan R.K."/>
            <person name="Chettiar S.T."/>
            <person name="Joshi S."/>
            <person name="Tatu U.S."/>
        </authorList>
    </citation>
    <scope>NUCLEOTIDE SEQUENCE [LARGE SCALE GENOMIC DNA]</scope>
    <source>
        <strain evidence="2">6684</strain>
    </source>
</reference>
<dbReference type="EMBL" id="LGST01000059">
    <property type="protein sequence ID" value="KND96110.1"/>
    <property type="molecule type" value="Genomic_DNA"/>
</dbReference>
<dbReference type="Proteomes" id="UP000037122">
    <property type="component" value="Unassembled WGS sequence"/>
</dbReference>
<accession>A0A0L0NR10</accession>
<sequence length="30" mass="3514">MKMKNFAKHVNAKKAKMAIVMIKPTKILLW</sequence>
<dbReference type="VEuPathDB" id="FungiDB:QG37_07597"/>
<comment type="caution">
    <text evidence="1">The sequence shown here is derived from an EMBL/GenBank/DDBJ whole genome shotgun (WGS) entry which is preliminary data.</text>
</comment>
<organism evidence="1 2">
    <name type="scientific">Candidozyma auris</name>
    <name type="common">Yeast</name>
    <name type="synonym">Candida auris</name>
    <dbReference type="NCBI Taxonomy" id="498019"/>
    <lineage>
        <taxon>Eukaryota</taxon>
        <taxon>Fungi</taxon>
        <taxon>Dikarya</taxon>
        <taxon>Ascomycota</taxon>
        <taxon>Saccharomycotina</taxon>
        <taxon>Pichiomycetes</taxon>
        <taxon>Metschnikowiaceae</taxon>
        <taxon>Candidozyma</taxon>
    </lineage>
</organism>
<evidence type="ECO:0000313" key="1">
    <source>
        <dbReference type="EMBL" id="KND96110.1"/>
    </source>
</evidence>
<evidence type="ECO:0000313" key="2">
    <source>
        <dbReference type="Proteomes" id="UP000037122"/>
    </source>
</evidence>
<gene>
    <name evidence="1" type="ORF">QG37_07597</name>
</gene>
<name>A0A0L0NR10_CANAR</name>
<proteinExistence type="predicted"/>
<dbReference type="AlphaFoldDB" id="A0A0L0NR10"/>